<protein>
    <submittedName>
        <fullName evidence="1">Uncharacterized protein</fullName>
    </submittedName>
</protein>
<evidence type="ECO:0000313" key="2">
    <source>
        <dbReference type="Proteomes" id="UP000093861"/>
    </source>
</evidence>
<sequence>MRVDAAGIHAMATRWAVLMDGLTDTVATTGPDSSWQPSAAAVNGAQVDIAAFTAGLAAQVSARVAGVDQASTGYVANEAESATDLAAVGQSVISV</sequence>
<evidence type="ECO:0000313" key="1">
    <source>
        <dbReference type="EMBL" id="OBH56607.1"/>
    </source>
</evidence>
<proteinExistence type="predicted"/>
<dbReference type="AlphaFoldDB" id="A0A1A2RYK5"/>
<dbReference type="EMBL" id="LZJS01000125">
    <property type="protein sequence ID" value="OBH56607.1"/>
    <property type="molecule type" value="Genomic_DNA"/>
</dbReference>
<organism evidence="1 2">
    <name type="scientific">Mycobacterium colombiense</name>
    <dbReference type="NCBI Taxonomy" id="339268"/>
    <lineage>
        <taxon>Bacteria</taxon>
        <taxon>Bacillati</taxon>
        <taxon>Actinomycetota</taxon>
        <taxon>Actinomycetes</taxon>
        <taxon>Mycobacteriales</taxon>
        <taxon>Mycobacteriaceae</taxon>
        <taxon>Mycobacterium</taxon>
        <taxon>Mycobacterium avium complex (MAC)</taxon>
    </lineage>
</organism>
<comment type="caution">
    <text evidence="1">The sequence shown here is derived from an EMBL/GenBank/DDBJ whole genome shotgun (WGS) entry which is preliminary data.</text>
</comment>
<reference evidence="1 2" key="1">
    <citation type="submission" date="2016-06" db="EMBL/GenBank/DDBJ databases">
        <authorList>
            <person name="Kjaerup R.B."/>
            <person name="Dalgaard T.S."/>
            <person name="Juul-Madsen H.R."/>
        </authorList>
    </citation>
    <scope>NUCLEOTIDE SEQUENCE [LARGE SCALE GENOMIC DNA]</scope>
    <source>
        <strain evidence="1 2">E2464</strain>
    </source>
</reference>
<gene>
    <name evidence="1" type="ORF">A5685_07775</name>
</gene>
<accession>A0A1A2RYK5</accession>
<name>A0A1A2RYK5_9MYCO</name>
<dbReference type="Proteomes" id="UP000093861">
    <property type="component" value="Unassembled WGS sequence"/>
</dbReference>